<sequence>MVALSLEPRKDAVSRSNATDTQDHGPKMNRREGKAGLAPAGRMPGAGAAVPCASDAQQAAGAARAAPQQARPSRDDQTSLVPAWKCGLPVRRPPGPSRLSVCSAAARD</sequence>
<evidence type="ECO:0000256" key="1">
    <source>
        <dbReference type="SAM" id="MobiDB-lite"/>
    </source>
</evidence>
<gene>
    <name evidence="2" type="ORF">Rsub_08515</name>
</gene>
<evidence type="ECO:0000313" key="3">
    <source>
        <dbReference type="Proteomes" id="UP000247498"/>
    </source>
</evidence>
<feature type="compositionally biased region" description="Low complexity" evidence="1">
    <location>
        <begin position="35"/>
        <end position="71"/>
    </location>
</feature>
<comment type="caution">
    <text evidence="2">The sequence shown here is derived from an EMBL/GenBank/DDBJ whole genome shotgun (WGS) entry which is preliminary data.</text>
</comment>
<feature type="region of interest" description="Disordered" evidence="1">
    <location>
        <begin position="1"/>
        <end position="108"/>
    </location>
</feature>
<evidence type="ECO:0000313" key="2">
    <source>
        <dbReference type="EMBL" id="GBF95534.1"/>
    </source>
</evidence>
<feature type="compositionally biased region" description="Basic and acidic residues" evidence="1">
    <location>
        <begin position="21"/>
        <end position="34"/>
    </location>
</feature>
<reference evidence="2 3" key="1">
    <citation type="journal article" date="2018" name="Sci. Rep.">
        <title>Raphidocelis subcapitata (=Pseudokirchneriella subcapitata) provides an insight into genome evolution and environmental adaptations in the Sphaeropleales.</title>
        <authorList>
            <person name="Suzuki S."/>
            <person name="Yamaguchi H."/>
            <person name="Nakajima N."/>
            <person name="Kawachi M."/>
        </authorList>
    </citation>
    <scope>NUCLEOTIDE SEQUENCE [LARGE SCALE GENOMIC DNA]</scope>
    <source>
        <strain evidence="2 3">NIES-35</strain>
    </source>
</reference>
<organism evidence="2 3">
    <name type="scientific">Raphidocelis subcapitata</name>
    <dbReference type="NCBI Taxonomy" id="307507"/>
    <lineage>
        <taxon>Eukaryota</taxon>
        <taxon>Viridiplantae</taxon>
        <taxon>Chlorophyta</taxon>
        <taxon>core chlorophytes</taxon>
        <taxon>Chlorophyceae</taxon>
        <taxon>CS clade</taxon>
        <taxon>Sphaeropleales</taxon>
        <taxon>Selenastraceae</taxon>
        <taxon>Raphidocelis</taxon>
    </lineage>
</organism>
<name>A0A2V0P6P1_9CHLO</name>
<dbReference type="Proteomes" id="UP000247498">
    <property type="component" value="Unassembled WGS sequence"/>
</dbReference>
<proteinExistence type="predicted"/>
<protein>
    <submittedName>
        <fullName evidence="2">Uncharacterized protein</fullName>
    </submittedName>
</protein>
<dbReference type="InParanoid" id="A0A2V0P6P1"/>
<keyword evidence="3" id="KW-1185">Reference proteome</keyword>
<dbReference type="AlphaFoldDB" id="A0A2V0P6P1"/>
<dbReference type="EMBL" id="BDRX01000066">
    <property type="protein sequence ID" value="GBF95534.1"/>
    <property type="molecule type" value="Genomic_DNA"/>
</dbReference>
<accession>A0A2V0P6P1</accession>